<proteinExistence type="predicted"/>
<feature type="signal peptide" evidence="1">
    <location>
        <begin position="1"/>
        <end position="18"/>
    </location>
</feature>
<keyword evidence="3" id="KW-1185">Reference proteome</keyword>
<keyword evidence="1" id="KW-0732">Signal</keyword>
<evidence type="ECO:0000313" key="3">
    <source>
        <dbReference type="Proteomes" id="UP001337681"/>
    </source>
</evidence>
<name>A0ABU7GZG0_9SPHI</name>
<sequence length="374" mass="42213">MKTSIFLISLLFCTPVFAQKKIIQKLISNEHDTARNSSFLPLPTFGYSQERGAEFGIGAIYSYYMDRNDTLNRSSNFILNASYSTKGIYNLNLKGDLWTKNNDHHILGDLRFKEIPFNFYGIGNNTLETNADKLVQSFFRGTAEVEKRISPNLYTGVSIGVEKYSFKDEVVGGIFDLNNYTSKNGGSVGFFGVSQSFDTRNSNNYPTKGFYGRISVQYLPNIDSKLNYNGVITKVNLRNFSTITNKLVLGIQGYFNHVGGKNTPFFLLPQLGNDELMRGYYTGRYRDKNLAAFQAELRYRYNSRFGFVAFAGAGNVYGVDKLKLSNLKPNYGGGLRYFFDPEKGLSIRVDYGIGEKLPNEKRQSGLYISLAEAF</sequence>
<dbReference type="EMBL" id="JAZDQU010000001">
    <property type="protein sequence ID" value="MEE1884168.1"/>
    <property type="molecule type" value="Genomic_DNA"/>
</dbReference>
<organism evidence="2 3">
    <name type="scientific">Pedobacter flavus</name>
    <dbReference type="NCBI Taxonomy" id="3113906"/>
    <lineage>
        <taxon>Bacteria</taxon>
        <taxon>Pseudomonadati</taxon>
        <taxon>Bacteroidota</taxon>
        <taxon>Sphingobacteriia</taxon>
        <taxon>Sphingobacteriales</taxon>
        <taxon>Sphingobacteriaceae</taxon>
        <taxon>Pedobacter</taxon>
    </lineage>
</organism>
<accession>A0ABU7GZG0</accession>
<reference evidence="2 3" key="1">
    <citation type="submission" date="2024-01" db="EMBL/GenBank/DDBJ databases">
        <title>Pedobacter sp. nov., isolated from oil-contaminated soil.</title>
        <authorList>
            <person name="Le N.T.T."/>
        </authorList>
    </citation>
    <scope>NUCLEOTIDE SEQUENCE [LARGE SCALE GENOMIC DNA]</scope>
    <source>
        <strain evidence="2 3">VNH31</strain>
    </source>
</reference>
<comment type="caution">
    <text evidence="2">The sequence shown here is derived from an EMBL/GenBank/DDBJ whole genome shotgun (WGS) entry which is preliminary data.</text>
</comment>
<dbReference type="RefSeq" id="WP_330145086.1">
    <property type="nucleotide sequence ID" value="NZ_JAZDQU010000001.1"/>
</dbReference>
<protein>
    <submittedName>
        <fullName evidence="2">Polymerase</fullName>
    </submittedName>
</protein>
<gene>
    <name evidence="2" type="ORF">VRU49_01935</name>
</gene>
<dbReference type="Gene3D" id="2.40.160.50">
    <property type="entry name" value="membrane protein fhac: a member of the omp85/tpsb transporter family"/>
    <property type="match status" value="1"/>
</dbReference>
<evidence type="ECO:0000313" key="2">
    <source>
        <dbReference type="EMBL" id="MEE1884168.1"/>
    </source>
</evidence>
<feature type="chain" id="PRO_5046434138" evidence="1">
    <location>
        <begin position="19"/>
        <end position="374"/>
    </location>
</feature>
<dbReference type="Proteomes" id="UP001337681">
    <property type="component" value="Unassembled WGS sequence"/>
</dbReference>
<evidence type="ECO:0000256" key="1">
    <source>
        <dbReference type="SAM" id="SignalP"/>
    </source>
</evidence>